<dbReference type="AlphaFoldDB" id="A0A9P1I6S9"/>
<evidence type="ECO:0000256" key="2">
    <source>
        <dbReference type="ARBA" id="ARBA00022490"/>
    </source>
</evidence>
<evidence type="ECO:0000313" key="11">
    <source>
        <dbReference type="EMBL" id="CAI5439228.1"/>
    </source>
</evidence>
<organism evidence="11 12">
    <name type="scientific">Caenorhabditis angaria</name>
    <dbReference type="NCBI Taxonomy" id="860376"/>
    <lineage>
        <taxon>Eukaryota</taxon>
        <taxon>Metazoa</taxon>
        <taxon>Ecdysozoa</taxon>
        <taxon>Nematoda</taxon>
        <taxon>Chromadorea</taxon>
        <taxon>Rhabditida</taxon>
        <taxon>Rhabditina</taxon>
        <taxon>Rhabditomorpha</taxon>
        <taxon>Rhabditoidea</taxon>
        <taxon>Rhabditidae</taxon>
        <taxon>Peloderinae</taxon>
        <taxon>Caenorhabditis</taxon>
    </lineage>
</organism>
<evidence type="ECO:0000256" key="6">
    <source>
        <dbReference type="ARBA" id="ARBA00022845"/>
    </source>
</evidence>
<evidence type="ECO:0000256" key="8">
    <source>
        <dbReference type="PROSITE-ProRule" id="PRU00855"/>
    </source>
</evidence>
<dbReference type="PANTHER" id="PTHR12887">
    <property type="entry name" value="NANOS PROTEIN"/>
    <property type="match status" value="1"/>
</dbReference>
<dbReference type="OrthoDB" id="5864971at2759"/>
<keyword evidence="7 8" id="KW-0694">RNA-binding</keyword>
<feature type="domain" description="Nanos-type" evidence="10">
    <location>
        <begin position="41"/>
        <end position="108"/>
    </location>
</feature>
<keyword evidence="4 8" id="KW-0863">Zinc-finger</keyword>
<feature type="region of interest" description="Disordered" evidence="9">
    <location>
        <begin position="1"/>
        <end position="38"/>
    </location>
</feature>
<dbReference type="GO" id="GO:0003723">
    <property type="term" value="F:RNA binding"/>
    <property type="evidence" value="ECO:0007669"/>
    <property type="project" value="UniProtKB-UniRule"/>
</dbReference>
<evidence type="ECO:0000259" key="10">
    <source>
        <dbReference type="PROSITE" id="PS51522"/>
    </source>
</evidence>
<dbReference type="GO" id="GO:0006417">
    <property type="term" value="P:regulation of translation"/>
    <property type="evidence" value="ECO:0007669"/>
    <property type="project" value="UniProtKB-UniRule"/>
</dbReference>
<dbReference type="Pfam" id="PF05741">
    <property type="entry name" value="zf-nanos"/>
    <property type="match status" value="1"/>
</dbReference>
<evidence type="ECO:0000256" key="1">
    <source>
        <dbReference type="ARBA" id="ARBA00004496"/>
    </source>
</evidence>
<reference evidence="11" key="1">
    <citation type="submission" date="2022-11" db="EMBL/GenBank/DDBJ databases">
        <authorList>
            <person name="Kikuchi T."/>
        </authorList>
    </citation>
    <scope>NUCLEOTIDE SEQUENCE</scope>
    <source>
        <strain evidence="11">PS1010</strain>
    </source>
</reference>
<keyword evidence="3" id="KW-0479">Metal-binding</keyword>
<dbReference type="GO" id="GO:0005737">
    <property type="term" value="C:cytoplasm"/>
    <property type="evidence" value="ECO:0007669"/>
    <property type="project" value="UniProtKB-SubCell"/>
</dbReference>
<dbReference type="EMBL" id="CANHGI010000001">
    <property type="protein sequence ID" value="CAI5439228.1"/>
    <property type="molecule type" value="Genomic_DNA"/>
</dbReference>
<dbReference type="InterPro" id="IPR024161">
    <property type="entry name" value="Znf_nanos-typ"/>
</dbReference>
<feature type="compositionally biased region" description="Acidic residues" evidence="9">
    <location>
        <begin position="1"/>
        <end position="12"/>
    </location>
</feature>
<name>A0A9P1I6S9_9PELO</name>
<evidence type="ECO:0000256" key="3">
    <source>
        <dbReference type="ARBA" id="ARBA00022723"/>
    </source>
</evidence>
<dbReference type="Proteomes" id="UP001152747">
    <property type="component" value="Unassembled WGS sequence"/>
</dbReference>
<comment type="subcellular location">
    <subcellularLocation>
        <location evidence="1">Cytoplasm</location>
    </subcellularLocation>
</comment>
<dbReference type="GO" id="GO:0008270">
    <property type="term" value="F:zinc ion binding"/>
    <property type="evidence" value="ECO:0007669"/>
    <property type="project" value="UniProtKB-KW"/>
</dbReference>
<evidence type="ECO:0000256" key="4">
    <source>
        <dbReference type="ARBA" id="ARBA00022771"/>
    </source>
</evidence>
<keyword evidence="5" id="KW-0862">Zinc</keyword>
<comment type="similarity">
    <text evidence="8">Belongs to the nanos family.</text>
</comment>
<evidence type="ECO:0000256" key="7">
    <source>
        <dbReference type="ARBA" id="ARBA00022884"/>
    </source>
</evidence>
<keyword evidence="12" id="KW-1185">Reference proteome</keyword>
<dbReference type="InterPro" id="IPR038129">
    <property type="entry name" value="Nanos_sf"/>
</dbReference>
<dbReference type="Gene3D" id="4.10.60.30">
    <property type="entry name" value="Nanos, RNA-binding domain"/>
    <property type="match status" value="1"/>
</dbReference>
<evidence type="ECO:0000256" key="5">
    <source>
        <dbReference type="ARBA" id="ARBA00022833"/>
    </source>
</evidence>
<sequence length="112" mass="12690">MSDIESINEDPVETPPNSRKSSESSLGYHSDSERNEKRPKCCSFCWNLARKQKAELNLPIPAKDSFGVWSSHSLARFGFITCPLLWFHKCSICGATEGNAHTERNCPVRRDF</sequence>
<keyword evidence="2" id="KW-0963">Cytoplasm</keyword>
<comment type="caution">
    <text evidence="11">The sequence shown here is derived from an EMBL/GenBank/DDBJ whole genome shotgun (WGS) entry which is preliminary data.</text>
</comment>
<feature type="compositionally biased region" description="Polar residues" evidence="9">
    <location>
        <begin position="15"/>
        <end position="27"/>
    </location>
</feature>
<protein>
    <recommendedName>
        <fullName evidence="10">Nanos-type domain-containing protein</fullName>
    </recommendedName>
</protein>
<dbReference type="InterPro" id="IPR008705">
    <property type="entry name" value="Nanos/Xcar2"/>
</dbReference>
<dbReference type="PROSITE" id="PS51522">
    <property type="entry name" value="ZF_NANOS"/>
    <property type="match status" value="1"/>
</dbReference>
<keyword evidence="6 8" id="KW-0810">Translation regulation</keyword>
<accession>A0A9P1I6S9</accession>
<gene>
    <name evidence="11" type="ORF">CAMP_LOCUS1865</name>
</gene>
<proteinExistence type="inferred from homology"/>
<evidence type="ECO:0000256" key="9">
    <source>
        <dbReference type="SAM" id="MobiDB-lite"/>
    </source>
</evidence>
<evidence type="ECO:0000313" key="12">
    <source>
        <dbReference type="Proteomes" id="UP001152747"/>
    </source>
</evidence>